<dbReference type="EMBL" id="LFVZ01000002">
    <property type="protein sequence ID" value="KTW30819.1"/>
    <property type="molecule type" value="Genomic_DNA"/>
</dbReference>
<sequence>MLIFFILRGLRYSISKHSIFTLFQDRKNRFYRKLIHNIASKLDNKDFSDCFYLEKLLDGYQILLNNNPFKTPSGKNFKFPLRKHNLAHSLLSECRTSSSNFFEYHSLPLVSLSSRAIDVFSEKKYREKASNGLLKYLDTDTVLSFAPKNESGGDLLILQKKMWEPLHEWAQKYWNVEILKTNNDFGIIMNPQPEKTKKLIKEWVCNLDQWQFAALERAICLSKSFIIGAKMVATANSPSIERLDAEKAFNLAQLEILFEIERWGKIDDTHDVEEKDIKRLLETVCTMLKDQE</sequence>
<comment type="caution">
    <text evidence="1">The sequence shown here is derived from an EMBL/GenBank/DDBJ whole genome shotgun (WGS) entry which is preliminary data.</text>
</comment>
<accession>A0A0W4ZR25</accession>
<evidence type="ECO:0008006" key="3">
    <source>
        <dbReference type="Google" id="ProtNLM"/>
    </source>
</evidence>
<dbReference type="GO" id="GO:0033615">
    <property type="term" value="P:mitochondrial proton-transporting ATP synthase complex assembly"/>
    <property type="evidence" value="ECO:0007669"/>
    <property type="project" value="TreeGrafter"/>
</dbReference>
<dbReference type="Proteomes" id="UP000054454">
    <property type="component" value="Unassembled WGS sequence"/>
</dbReference>
<keyword evidence="2" id="KW-1185">Reference proteome</keyword>
<protein>
    <recommendedName>
        <fullName evidence="3">ATP synthase mitochondrial F1 complex assembly factor 2</fullName>
    </recommendedName>
</protein>
<dbReference type="InterPro" id="IPR011419">
    <property type="entry name" value="ATP12_ATP_synth-F1-assembly"/>
</dbReference>
<dbReference type="InterPro" id="IPR023335">
    <property type="entry name" value="ATP12_ortho_dom_sf"/>
</dbReference>
<dbReference type="VEuPathDB" id="FungiDB:T552_00530"/>
<dbReference type="SUPFAM" id="SSF160909">
    <property type="entry name" value="ATP12-like"/>
    <property type="match status" value="1"/>
</dbReference>
<dbReference type="GO" id="GO:0005739">
    <property type="term" value="C:mitochondrion"/>
    <property type="evidence" value="ECO:0007669"/>
    <property type="project" value="TreeGrafter"/>
</dbReference>
<proteinExistence type="predicted"/>
<name>A0A0W4ZR25_PNEC8</name>
<dbReference type="Gene3D" id="1.10.3580.10">
    <property type="entry name" value="ATP12 ATPase"/>
    <property type="match status" value="1"/>
</dbReference>
<gene>
    <name evidence="1" type="ORF">T552_00530</name>
</gene>
<evidence type="ECO:0000313" key="1">
    <source>
        <dbReference type="EMBL" id="KTW30819.1"/>
    </source>
</evidence>
<dbReference type="Pfam" id="PF07542">
    <property type="entry name" value="ATP12"/>
    <property type="match status" value="1"/>
</dbReference>
<reference evidence="2" key="1">
    <citation type="journal article" date="2016" name="Nat. Commun.">
        <title>Genome analysis of three Pneumocystis species reveals adaptation mechanisms to life exclusively in mammalian hosts.</title>
        <authorList>
            <person name="Ma L."/>
            <person name="Chen Z."/>
            <person name="Huang D.W."/>
            <person name="Kutty G."/>
            <person name="Ishihara M."/>
            <person name="Wang H."/>
            <person name="Abouelleil A."/>
            <person name="Bishop L."/>
            <person name="Davey E."/>
            <person name="Deng R."/>
            <person name="Deng X."/>
            <person name="Fan L."/>
            <person name="Fantoni G."/>
            <person name="Fitzgerald M."/>
            <person name="Gogineni E."/>
            <person name="Goldberg J.M."/>
            <person name="Handley G."/>
            <person name="Hu X."/>
            <person name="Huber C."/>
            <person name="Jiao X."/>
            <person name="Jones K."/>
            <person name="Levin J.Z."/>
            <person name="Liu Y."/>
            <person name="Macdonald P."/>
            <person name="Melnikov A."/>
            <person name="Raley C."/>
            <person name="Sassi M."/>
            <person name="Sherman B.T."/>
            <person name="Song X."/>
            <person name="Sykes S."/>
            <person name="Tran B."/>
            <person name="Walsh L."/>
            <person name="Xia Y."/>
            <person name="Yang J."/>
            <person name="Young S."/>
            <person name="Zeng Q."/>
            <person name="Zheng X."/>
            <person name="Stephens R."/>
            <person name="Nusbaum C."/>
            <person name="Birren B.W."/>
            <person name="Azadi P."/>
            <person name="Lempicki R.A."/>
            <person name="Cuomo C.A."/>
            <person name="Kovacs J.A."/>
        </authorList>
    </citation>
    <scope>NUCLEOTIDE SEQUENCE [LARGE SCALE GENOMIC DNA]</scope>
    <source>
        <strain evidence="2">B80</strain>
    </source>
</reference>
<dbReference type="PANTHER" id="PTHR21013">
    <property type="entry name" value="ATP SYNTHASE MITOCHONDRIAL F1 COMPLEX ASSEMBLY FACTOR 2/ATP12 PROTEIN, MITOCHONDRIAL PRECURSOR"/>
    <property type="match status" value="1"/>
</dbReference>
<evidence type="ECO:0000313" key="2">
    <source>
        <dbReference type="Proteomes" id="UP000054454"/>
    </source>
</evidence>
<dbReference type="PANTHER" id="PTHR21013:SF10">
    <property type="entry name" value="ATP SYNTHASE MITOCHONDRIAL F1 COMPLEX ASSEMBLY FACTOR 2"/>
    <property type="match status" value="1"/>
</dbReference>
<organism evidence="1 2">
    <name type="scientific">Pneumocystis carinii (strain B80)</name>
    <name type="common">Rat pneumocystis pneumonia agent</name>
    <name type="synonym">Pneumocystis carinii f. sp. carinii</name>
    <dbReference type="NCBI Taxonomy" id="1408658"/>
    <lineage>
        <taxon>Eukaryota</taxon>
        <taxon>Fungi</taxon>
        <taxon>Dikarya</taxon>
        <taxon>Ascomycota</taxon>
        <taxon>Taphrinomycotina</taxon>
        <taxon>Pneumocystomycetes</taxon>
        <taxon>Pneumocystaceae</taxon>
        <taxon>Pneumocystis</taxon>
    </lineage>
</organism>
<dbReference type="AlphaFoldDB" id="A0A0W4ZR25"/>
<dbReference type="OrthoDB" id="5322896at2759"/>
<dbReference type="RefSeq" id="XP_018227415.1">
    <property type="nucleotide sequence ID" value="XM_018369145.1"/>
</dbReference>
<dbReference type="GeneID" id="28935347"/>